<keyword evidence="3" id="KW-1185">Reference proteome</keyword>
<dbReference type="RefSeq" id="WP_344876623.1">
    <property type="nucleotide sequence ID" value="NZ_BAAAZP010000049.1"/>
</dbReference>
<comment type="caution">
    <text evidence="2">The sequence shown here is derived from an EMBL/GenBank/DDBJ whole genome shotgun (WGS) entry which is preliminary data.</text>
</comment>
<name>A0ABP7BKS8_9ACTN</name>
<evidence type="ECO:0000313" key="2">
    <source>
        <dbReference type="EMBL" id="GAA3661779.1"/>
    </source>
</evidence>
<sequence length="54" mass="5596">MDPGPVTSSRTGDATGMTGYTEYGAPRTQNTGDSRHYGWLGTSQRASDSIGGSV</sequence>
<organism evidence="2 3">
    <name type="scientific">Nonomuraea antimicrobica</name>
    <dbReference type="NCBI Taxonomy" id="561173"/>
    <lineage>
        <taxon>Bacteria</taxon>
        <taxon>Bacillati</taxon>
        <taxon>Actinomycetota</taxon>
        <taxon>Actinomycetes</taxon>
        <taxon>Streptosporangiales</taxon>
        <taxon>Streptosporangiaceae</taxon>
        <taxon>Nonomuraea</taxon>
    </lineage>
</organism>
<dbReference type="Proteomes" id="UP001500902">
    <property type="component" value="Unassembled WGS sequence"/>
</dbReference>
<gene>
    <name evidence="2" type="ORF">GCM10022224_026640</name>
</gene>
<protein>
    <submittedName>
        <fullName evidence="2">Uncharacterized protein</fullName>
    </submittedName>
</protein>
<feature type="region of interest" description="Disordered" evidence="1">
    <location>
        <begin position="1"/>
        <end position="54"/>
    </location>
</feature>
<dbReference type="EMBL" id="BAAAZP010000049">
    <property type="protein sequence ID" value="GAA3661779.1"/>
    <property type="molecule type" value="Genomic_DNA"/>
</dbReference>
<feature type="compositionally biased region" description="Polar residues" evidence="1">
    <location>
        <begin position="1"/>
        <end position="12"/>
    </location>
</feature>
<proteinExistence type="predicted"/>
<feature type="compositionally biased region" description="Polar residues" evidence="1">
    <location>
        <begin position="41"/>
        <end position="54"/>
    </location>
</feature>
<reference evidence="3" key="1">
    <citation type="journal article" date="2019" name="Int. J. Syst. Evol. Microbiol.">
        <title>The Global Catalogue of Microorganisms (GCM) 10K type strain sequencing project: providing services to taxonomists for standard genome sequencing and annotation.</title>
        <authorList>
            <consortium name="The Broad Institute Genomics Platform"/>
            <consortium name="The Broad Institute Genome Sequencing Center for Infectious Disease"/>
            <person name="Wu L."/>
            <person name="Ma J."/>
        </authorList>
    </citation>
    <scope>NUCLEOTIDE SEQUENCE [LARGE SCALE GENOMIC DNA]</scope>
    <source>
        <strain evidence="3">JCM 16904</strain>
    </source>
</reference>
<evidence type="ECO:0000256" key="1">
    <source>
        <dbReference type="SAM" id="MobiDB-lite"/>
    </source>
</evidence>
<accession>A0ABP7BKS8</accession>
<evidence type="ECO:0000313" key="3">
    <source>
        <dbReference type="Proteomes" id="UP001500902"/>
    </source>
</evidence>